<comment type="similarity">
    <text evidence="4">Belongs to the complex I NDUFB7 subunit family.</text>
</comment>
<evidence type="ECO:0000256" key="6">
    <source>
        <dbReference type="ARBA" id="ARBA00022448"/>
    </source>
</evidence>
<dbReference type="AlphaFoldDB" id="A0A224XPG4"/>
<dbReference type="Pfam" id="PF05676">
    <property type="entry name" value="NDUF_B7"/>
    <property type="match status" value="1"/>
</dbReference>
<evidence type="ECO:0000256" key="9">
    <source>
        <dbReference type="ARBA" id="ARBA00022982"/>
    </source>
</evidence>
<sequence>MGNAVTGYNYTLHKDVVPSPHQESKFEPLYGFPNGRTEKVMIATEEEMYSAKIPLNKRDYCAHHLLKFQKCRKEKFPWIYKCHHEKHEYLHCQYEEFVDRMKDFEREKRLMEREKRLGRTSG</sequence>
<keyword evidence="12" id="KW-1015">Disulfide bond</keyword>
<organism evidence="13">
    <name type="scientific">Panstrongylus lignarius</name>
    <dbReference type="NCBI Taxonomy" id="156445"/>
    <lineage>
        <taxon>Eukaryota</taxon>
        <taxon>Metazoa</taxon>
        <taxon>Ecdysozoa</taxon>
        <taxon>Arthropoda</taxon>
        <taxon>Hexapoda</taxon>
        <taxon>Insecta</taxon>
        <taxon>Pterygota</taxon>
        <taxon>Neoptera</taxon>
        <taxon>Paraneoptera</taxon>
        <taxon>Hemiptera</taxon>
        <taxon>Heteroptera</taxon>
        <taxon>Panheteroptera</taxon>
        <taxon>Cimicomorpha</taxon>
        <taxon>Reduviidae</taxon>
        <taxon>Triatominae</taxon>
        <taxon>Panstrongylus</taxon>
    </lineage>
</organism>
<evidence type="ECO:0000256" key="5">
    <source>
        <dbReference type="ARBA" id="ARBA00018677"/>
    </source>
</evidence>
<evidence type="ECO:0000256" key="4">
    <source>
        <dbReference type="ARBA" id="ARBA00008006"/>
    </source>
</evidence>
<comment type="function">
    <text evidence="1">Accessory subunit of the mitochondrial membrane respiratory chain NADH dehydrogenase (Complex I), that is believed not to be involved in catalysis. Complex I functions in the transfer of electrons from NADH to the respiratory chain. The immediate electron acceptor for the enzyme is believed to be ubiquinone.</text>
</comment>
<dbReference type="GO" id="GO:0005743">
    <property type="term" value="C:mitochondrial inner membrane"/>
    <property type="evidence" value="ECO:0007669"/>
    <property type="project" value="UniProtKB-SubCell"/>
</dbReference>
<dbReference type="InterPro" id="IPR008698">
    <property type="entry name" value="NDUB7"/>
</dbReference>
<keyword evidence="7" id="KW-0679">Respiratory chain</keyword>
<evidence type="ECO:0000256" key="11">
    <source>
        <dbReference type="ARBA" id="ARBA00023136"/>
    </source>
</evidence>
<reference evidence="13" key="1">
    <citation type="journal article" date="2018" name="PLoS Negl. Trop. Dis.">
        <title>An insight into the salivary gland and fat body transcriptome of Panstrongylus lignarius (Hemiptera: Heteroptera), the main vector of Chagas disease in Peru.</title>
        <authorList>
            <person name="Nevoa J.C."/>
            <person name="Mendes M.T."/>
            <person name="da Silva M.V."/>
            <person name="Soares S.C."/>
            <person name="Oliveira C.J.F."/>
            <person name="Ribeiro J.M.C."/>
        </authorList>
    </citation>
    <scope>NUCLEOTIDE SEQUENCE</scope>
</reference>
<accession>A0A224XPG4</accession>
<comment type="subcellular location">
    <subcellularLocation>
        <location evidence="3">Mitochondrion inner membrane</location>
        <topology evidence="3">Peripheral membrane protein</topology>
    </subcellularLocation>
    <subcellularLocation>
        <location evidence="2">Mitochondrion intermembrane space</location>
    </subcellularLocation>
</comment>
<dbReference type="PANTHER" id="PTHR20900:SF0">
    <property type="entry name" value="NADH DEHYDROGENASE [UBIQUINONE] 1 BETA SUBCOMPLEX SUBUNIT 7"/>
    <property type="match status" value="1"/>
</dbReference>
<evidence type="ECO:0000256" key="2">
    <source>
        <dbReference type="ARBA" id="ARBA00004569"/>
    </source>
</evidence>
<dbReference type="EMBL" id="GFTR01002049">
    <property type="protein sequence ID" value="JAW14377.1"/>
    <property type="molecule type" value="Transcribed_RNA"/>
</dbReference>
<evidence type="ECO:0000256" key="7">
    <source>
        <dbReference type="ARBA" id="ARBA00022660"/>
    </source>
</evidence>
<proteinExistence type="inferred from homology"/>
<evidence type="ECO:0000256" key="3">
    <source>
        <dbReference type="ARBA" id="ARBA00004637"/>
    </source>
</evidence>
<evidence type="ECO:0000256" key="10">
    <source>
        <dbReference type="ARBA" id="ARBA00023128"/>
    </source>
</evidence>
<keyword evidence="8" id="KW-0999">Mitochondrion inner membrane</keyword>
<keyword evidence="10" id="KW-0496">Mitochondrion</keyword>
<evidence type="ECO:0000256" key="12">
    <source>
        <dbReference type="ARBA" id="ARBA00023157"/>
    </source>
</evidence>
<name>A0A224XPG4_9HEMI</name>
<keyword evidence="6" id="KW-0813">Transport</keyword>
<keyword evidence="9" id="KW-0249">Electron transport</keyword>
<protein>
    <recommendedName>
        <fullName evidence="5">NADH dehydrogenase [ubiquinone] 1 beta subcomplex subunit 7</fullName>
    </recommendedName>
</protein>
<dbReference type="GO" id="GO:0005758">
    <property type="term" value="C:mitochondrial intermembrane space"/>
    <property type="evidence" value="ECO:0007669"/>
    <property type="project" value="UniProtKB-SubCell"/>
</dbReference>
<keyword evidence="11" id="KW-0472">Membrane</keyword>
<dbReference type="PROSITE" id="PS51808">
    <property type="entry name" value="CHCH"/>
    <property type="match status" value="1"/>
</dbReference>
<dbReference type="PANTHER" id="PTHR20900">
    <property type="entry name" value="NADH:UBIQUINONE OXIDOREDUCTASE B18-LIKE SUBUNIT"/>
    <property type="match status" value="1"/>
</dbReference>
<evidence type="ECO:0000256" key="8">
    <source>
        <dbReference type="ARBA" id="ARBA00022792"/>
    </source>
</evidence>
<evidence type="ECO:0000256" key="1">
    <source>
        <dbReference type="ARBA" id="ARBA00003195"/>
    </source>
</evidence>
<evidence type="ECO:0000313" key="13">
    <source>
        <dbReference type="EMBL" id="JAW14377.1"/>
    </source>
</evidence>
<keyword evidence="13" id="KW-0830">Ubiquinone</keyword>